<evidence type="ECO:0000256" key="6">
    <source>
        <dbReference type="PROSITE-ProRule" id="PRU00091"/>
    </source>
</evidence>
<evidence type="ECO:0000259" key="11">
    <source>
        <dbReference type="PROSITE" id="PS50197"/>
    </source>
</evidence>
<dbReference type="InterPro" id="IPR036372">
    <property type="entry name" value="BEACH_dom_sf"/>
</dbReference>
<dbReference type="STRING" id="51028.A0A0N4V243"/>
<evidence type="ECO:0000259" key="12">
    <source>
        <dbReference type="PROSITE" id="PS51783"/>
    </source>
</evidence>
<feature type="compositionally biased region" description="Polar residues" evidence="8">
    <location>
        <begin position="3230"/>
        <end position="3242"/>
    </location>
</feature>
<organism evidence="15">
    <name type="scientific">Enterobius vermicularis</name>
    <name type="common">Human pinworm</name>
    <dbReference type="NCBI Taxonomy" id="51028"/>
    <lineage>
        <taxon>Eukaryota</taxon>
        <taxon>Metazoa</taxon>
        <taxon>Ecdysozoa</taxon>
        <taxon>Nematoda</taxon>
        <taxon>Chromadorea</taxon>
        <taxon>Rhabditida</taxon>
        <taxon>Spirurina</taxon>
        <taxon>Oxyuridomorpha</taxon>
        <taxon>Oxyuroidea</taxon>
        <taxon>Oxyuridae</taxon>
        <taxon>Enterobius</taxon>
    </lineage>
</organism>
<dbReference type="InterPro" id="IPR013083">
    <property type="entry name" value="Znf_RING/FYVE/PHD"/>
</dbReference>
<dbReference type="Pfam" id="PF02138">
    <property type="entry name" value="Beach"/>
    <property type="match status" value="1"/>
</dbReference>
<feature type="region of interest" description="Disordered" evidence="8">
    <location>
        <begin position="3230"/>
        <end position="3250"/>
    </location>
</feature>
<keyword evidence="9" id="KW-0812">Transmembrane</keyword>
<dbReference type="FunFam" id="1.10.1540.10:FF:000002">
    <property type="entry name" value="WD repeat and FYVE domain containing 3"/>
    <property type="match status" value="1"/>
</dbReference>
<keyword evidence="9" id="KW-1133">Transmembrane helix</keyword>
<feature type="transmembrane region" description="Helical" evidence="9">
    <location>
        <begin position="1655"/>
        <end position="1680"/>
    </location>
</feature>
<dbReference type="PANTHER" id="PTHR46108:SF4">
    <property type="entry name" value="BLUE CHEESE"/>
    <property type="match status" value="1"/>
</dbReference>
<evidence type="ECO:0000256" key="4">
    <source>
        <dbReference type="ARBA" id="ARBA00022771"/>
    </source>
</evidence>
<dbReference type="InterPro" id="IPR011993">
    <property type="entry name" value="PH-like_dom_sf"/>
</dbReference>
<dbReference type="InterPro" id="IPR017455">
    <property type="entry name" value="Znf_FYVE-rel"/>
</dbReference>
<dbReference type="InterPro" id="IPR015943">
    <property type="entry name" value="WD40/YVTN_repeat-like_dom_sf"/>
</dbReference>
<dbReference type="SUPFAM" id="SSF57903">
    <property type="entry name" value="FYVE/PHD zinc finger"/>
    <property type="match status" value="1"/>
</dbReference>
<dbReference type="CDD" id="cd15719">
    <property type="entry name" value="FYVE_WDFY3"/>
    <property type="match status" value="1"/>
</dbReference>
<keyword evidence="1 7" id="KW-0853">WD repeat</keyword>
<dbReference type="WBParaSite" id="EVEC_0000405401-mRNA-1">
    <property type="protein sequence ID" value="EVEC_0000405401-mRNA-1"/>
    <property type="gene ID" value="EVEC_0000405401"/>
</dbReference>
<evidence type="ECO:0000259" key="10">
    <source>
        <dbReference type="PROSITE" id="PS50178"/>
    </source>
</evidence>
<dbReference type="Gene3D" id="1.10.1540.10">
    <property type="entry name" value="BEACH domain"/>
    <property type="match status" value="1"/>
</dbReference>
<feature type="compositionally biased region" description="Basic and acidic residues" evidence="8">
    <location>
        <begin position="2438"/>
        <end position="2462"/>
    </location>
</feature>
<dbReference type="SUPFAM" id="SSF81837">
    <property type="entry name" value="BEACH domain"/>
    <property type="match status" value="1"/>
</dbReference>
<reference evidence="15" key="1">
    <citation type="submission" date="2016-04" db="UniProtKB">
        <authorList>
            <consortium name="WormBaseParasite"/>
        </authorList>
    </citation>
    <scope>IDENTIFICATION</scope>
</reference>
<dbReference type="PROSITE" id="PS50197">
    <property type="entry name" value="BEACH"/>
    <property type="match status" value="1"/>
</dbReference>
<dbReference type="Pfam" id="PF14844">
    <property type="entry name" value="PH_BEACH"/>
    <property type="match status" value="1"/>
</dbReference>
<dbReference type="SMART" id="SM00320">
    <property type="entry name" value="WD40"/>
    <property type="match status" value="4"/>
</dbReference>
<dbReference type="PROSITE" id="PS50294">
    <property type="entry name" value="WD_REPEATS_REGION"/>
    <property type="match status" value="1"/>
</dbReference>
<dbReference type="OrthoDB" id="10018316at2759"/>
<dbReference type="PROSITE" id="PS50178">
    <property type="entry name" value="ZF_FYVE"/>
    <property type="match status" value="1"/>
</dbReference>
<evidence type="ECO:0000313" key="13">
    <source>
        <dbReference type="EMBL" id="VDD88619.1"/>
    </source>
</evidence>
<dbReference type="Pfam" id="PF23295">
    <property type="entry name" value="Arm_4"/>
    <property type="match status" value="1"/>
</dbReference>
<dbReference type="SUPFAM" id="SSF50729">
    <property type="entry name" value="PH domain-like"/>
    <property type="match status" value="1"/>
</dbReference>
<dbReference type="Gene3D" id="3.30.40.10">
    <property type="entry name" value="Zinc/RING finger domain, C3HC4 (zinc finger)"/>
    <property type="match status" value="1"/>
</dbReference>
<dbReference type="InterPro" id="IPR023362">
    <property type="entry name" value="PH-BEACH_dom"/>
</dbReference>
<name>A0A0N4V243_ENTVE</name>
<protein>
    <submittedName>
        <fullName evidence="15">Protein MON2 homolog</fullName>
    </submittedName>
</protein>
<dbReference type="GO" id="GO:0008270">
    <property type="term" value="F:zinc ion binding"/>
    <property type="evidence" value="ECO:0007669"/>
    <property type="project" value="UniProtKB-KW"/>
</dbReference>
<dbReference type="Gene3D" id="2.30.29.30">
    <property type="entry name" value="Pleckstrin-homology domain (PH domain)/Phosphotyrosine-binding domain (PTB)"/>
    <property type="match status" value="1"/>
</dbReference>
<keyword evidence="9" id="KW-0472">Membrane</keyword>
<dbReference type="SMART" id="SM00064">
    <property type="entry name" value="FYVE"/>
    <property type="match status" value="1"/>
</dbReference>
<evidence type="ECO:0000256" key="2">
    <source>
        <dbReference type="ARBA" id="ARBA00022723"/>
    </source>
</evidence>
<dbReference type="InterPro" id="IPR000409">
    <property type="entry name" value="BEACH_dom"/>
</dbReference>
<evidence type="ECO:0000256" key="9">
    <source>
        <dbReference type="SAM" id="Phobius"/>
    </source>
</evidence>
<dbReference type="CDD" id="cd01201">
    <property type="entry name" value="PH_BEACH"/>
    <property type="match status" value="1"/>
</dbReference>
<dbReference type="Pfam" id="PF01363">
    <property type="entry name" value="FYVE"/>
    <property type="match status" value="1"/>
</dbReference>
<feature type="compositionally biased region" description="Acidic residues" evidence="8">
    <location>
        <begin position="2415"/>
        <end position="2424"/>
    </location>
</feature>
<feature type="domain" description="FYVE-type" evidence="10">
    <location>
        <begin position="3346"/>
        <end position="3406"/>
    </location>
</feature>
<dbReference type="EMBL" id="UXUI01007677">
    <property type="protein sequence ID" value="VDD88619.1"/>
    <property type="molecule type" value="Genomic_DNA"/>
</dbReference>
<evidence type="ECO:0000313" key="14">
    <source>
        <dbReference type="Proteomes" id="UP000274131"/>
    </source>
</evidence>
<dbReference type="InterPro" id="IPR036322">
    <property type="entry name" value="WD40_repeat_dom_sf"/>
</dbReference>
<feature type="domain" description="BEACH" evidence="11">
    <location>
        <begin position="2635"/>
        <end position="2936"/>
    </location>
</feature>
<feature type="region of interest" description="Disordered" evidence="8">
    <location>
        <begin position="2395"/>
        <end position="2470"/>
    </location>
</feature>
<feature type="repeat" description="WD" evidence="7">
    <location>
        <begin position="3048"/>
        <end position="3089"/>
    </location>
</feature>
<dbReference type="Proteomes" id="UP000274131">
    <property type="component" value="Unassembled WGS sequence"/>
</dbReference>
<dbReference type="InterPro" id="IPR056252">
    <property type="entry name" value="Alfy-like_Arm-like"/>
</dbReference>
<dbReference type="InterPro" id="IPR051944">
    <property type="entry name" value="BEACH_domain_protein"/>
</dbReference>
<keyword evidence="4 6" id="KW-0863">Zinc-finger</keyword>
<dbReference type="Gene3D" id="2.130.10.10">
    <property type="entry name" value="YVTN repeat-like/Quinoprotein amine dehydrogenase"/>
    <property type="match status" value="1"/>
</dbReference>
<feature type="domain" description="BEACH-type PH" evidence="12">
    <location>
        <begin position="2478"/>
        <end position="2605"/>
    </location>
</feature>
<evidence type="ECO:0000313" key="15">
    <source>
        <dbReference type="WBParaSite" id="EVEC_0000405401-mRNA-1"/>
    </source>
</evidence>
<gene>
    <name evidence="13" type="ORF">EVEC_LOCUS3762</name>
</gene>
<dbReference type="CDD" id="cd06071">
    <property type="entry name" value="Beach"/>
    <property type="match status" value="1"/>
</dbReference>
<keyword evidence="2" id="KW-0479">Metal-binding</keyword>
<dbReference type="InterPro" id="IPR000306">
    <property type="entry name" value="Znf_FYVE"/>
</dbReference>
<reference evidence="13 14" key="2">
    <citation type="submission" date="2018-10" db="EMBL/GenBank/DDBJ databases">
        <authorList>
            <consortium name="Pathogen Informatics"/>
        </authorList>
    </citation>
    <scope>NUCLEOTIDE SEQUENCE [LARGE SCALE GENOMIC DNA]</scope>
</reference>
<feature type="compositionally biased region" description="Basic and acidic residues" evidence="8">
    <location>
        <begin position="2395"/>
        <end position="2414"/>
    </location>
</feature>
<feature type="transmembrane region" description="Helical" evidence="9">
    <location>
        <begin position="1893"/>
        <end position="1913"/>
    </location>
</feature>
<evidence type="ECO:0000256" key="1">
    <source>
        <dbReference type="ARBA" id="ARBA00022574"/>
    </source>
</evidence>
<dbReference type="PANTHER" id="PTHR46108">
    <property type="entry name" value="BLUE CHEESE"/>
    <property type="match status" value="1"/>
</dbReference>
<dbReference type="SUPFAM" id="SSF50978">
    <property type="entry name" value="WD40 repeat-like"/>
    <property type="match status" value="1"/>
</dbReference>
<evidence type="ECO:0000256" key="3">
    <source>
        <dbReference type="ARBA" id="ARBA00022737"/>
    </source>
</evidence>
<evidence type="ECO:0000256" key="5">
    <source>
        <dbReference type="ARBA" id="ARBA00022833"/>
    </source>
</evidence>
<proteinExistence type="predicted"/>
<keyword evidence="3" id="KW-0677">Repeat</keyword>
<dbReference type="PROSITE" id="PS51783">
    <property type="entry name" value="PH_BEACH"/>
    <property type="match status" value="1"/>
</dbReference>
<accession>A0A0N4V243</accession>
<dbReference type="PROSITE" id="PS50082">
    <property type="entry name" value="WD_REPEATS_2"/>
    <property type="match status" value="1"/>
</dbReference>
<sequence length="3411" mass="382754">MEESERSLTMLHLRKTFSEYCRGVAIGQEDADKKLDRVLPLFGKVILQTQILKHGYDQFIELEKLLGKEKIKAAENARFMKDNGNIGEIMQMYPNPESIVGHFKELCAFAGHISRQIVLEIRARAANENTELAAQSIAAYFLSEKPETRGWILLNSARYVAFTYDFFFSISSEFSWSSLPVIESMCKVSLPSTLVKTLYIFFDLSHSSDENSEMLKDKLHPLFFSLLEHLCGFKCVGEELTSRDDLFLLFAGSSCACSPSNAIWRKSAEQLLVTLVSKAISPSLVKYISELELARGGTSSFCHSAMSFELVPLKSQKIMRVNFHTKKCIPLFLNNVFKEEALTSEERVEMIICLLCVLKDSANITEQILCDFNQANGYALLRNFILSNQANEDGMRNILVMLMSVITSGFVEIEPRVPPGLIVLPTFVLPAASGSGLSVRNVEAFRVLSEVIVQSTNEKVCETAVDMVHNIYASDLANYFIVEKECALSQIIESMGKRSSRVQKKILELVDYVVFHLNYVPCKELIALSVFLKTQASANEYQSCIIVLQSLFRILSANSLLKDAFREVGLMETFAWIIGRFAAFFRGAVLERGLTETEKKVALLSTDLTTLLVNGNNANAKIFRESVGPKLLLDIISCETDDWRMSVFLLVKQLLMQAHSEELLADILLVLHSPPLELSLQDFLLKLLLCALRESHKVRVMFRKVGGYLCLMSLLLSLGEHLRNSMVNSDGTEVVSNEELSTCASSETIESLSEKKLGLIESFQMIFKVLAISMRYEPSNAKYFAQEINWNSVSMALKVCGAFKEKVRSIDVVGSVWLNEPSSLKLQFASCYAVFQKVAYNLSDFRSSLDPQMPISIFYACCFLRMLYDVAVDNYEKADGEVVWCRDDLFFSLDDSSEATKIGGVIVHPGALLALLDLLPAISTSREEWNAGAQTFCAVLLKNLLRLERNQQVMCQTSMSQSLLEIGKDVYKCEKHLLLSSFNYIFERLSTHLITPRNLRHFLRLGMPLCCRDLEPKDEEQSIGDEDGGPVPIARVKALVSIMTPRDQRSTREPSFVEFDMSMEGFACLLIPSLAPIGSEHGGIGHGERLFPPLNGISLSTWLFVEEFSNKRLDPHPIRLITVFRVPANAKRSSCNGEGALSCLSIQLSSIDRSLLICTKEIPSIGPDLEKEKGIGEEELVRVALADVLVTRQWFHIAVVLTRSVIKHSQVAVYINGRLQCTQKIHYIVQNVGGPTAHLVQSSETHGVIGTPPVSRFLSRVRFKIGMLTLIEEPLSPEAVYKIFQLQPHYIGNFQNSCADGFSIVSEDRICLSLSAASSAELTISQVGSMYSKADSAFIAPYLNVSPRDHSTPLRVLLNISSHGLGSARSLGAVVIGYLGMRTFVPSTVTHILDSVGGTSTLFGFIAMSTNAQELYASLKALIAAVKTNRVIASQLEVSRSYQTLAMLLEEKSEMLNSHILHLVLSLVGTLDTRRDTSLIPNIQVFEDLLCDLDVWKNANYDLNRLLYEHFYELITDQGGENLNLVRHSPLPARLIARLFDTPSLIFYINDIVFNLIAAIIQPPADSNSLLKLGQMLAATLPDTDRNENHFPISIREIQEKLSEYSSKEEVDRELYLLYIRNRILNIVMSALMNSSPSNNAQFCEHIVRVLGFDWLLAFFLPGVHYGTIILALRILLYLLQHEHLLCKFREGAANGGWLADGDSVVRNRSAVVLGFSVATHGGTVGAHIDINPELSECSGFLALGHLLSLHYQKPECYLAMVAVLFGQPVANMLFPDDFSLEIVWAKVFGLSPSSSVSEAISNVQFCLDALIPLLSMVKAAIHCDLSEESPSLNYASAVIQMLSFLYQNSKDVFAVFHSDEFASVLFSVLLPPETNTSSQTADSDRLITSGSFLLILFIIVPAKFMLLFKFFLENLCFRSILDLFKRALCDGISFNHYGKPDSFLDALIEGVPECGVGRRISSSILTEILVLCMDHMIATDVFTGISRTVGANKSEAVLQSTTSIAANFSYFASRIVDCLWSGVYVGEPTRVLDFLFRGLALVKRYEIRGSSDALMFSLDRAILYLLSRPIDSVQVQMSILDTLGEIITNRAIVLSPMHNETVFFGALTHLLFMLSVTPDILPERHELLDHGTAQVAVCAAHVWQEVCLTKKPLLESIFKRGFVCELNAARALLSHAASLQWLSFVDSQKITKVASGIQRLTSRKGLASSNLLFSASEWKKSNITVEIVQMWIRVHTSLIRELLNVQCARYHEWHAHARKWCLQEWHLAELELTRERGLWGPQHPSVLDKFALDTTESPCRVRRKLIPNPSFYHQYPYRPYLDLPEAKSMRAKVAISSDSKLYYETLKNRRKRALDPRIIDNSMMVNSPSEERSELLFADMQELNTSMIRRVSIRHEESRKEDNKNEENGLNERDEADAEEDAFGENGTSQDSEKDENESVDKDLEGHNLEVSKPLREDPDHHRKRGPDNQTLLRLLEQGEQLHSMFRCARIQGLDTSEGLLLFGREHYYVVDGFTLLKTREIRDLDFLPQELHDPIVPYMACGTNRPARRTRLCSKFSYDDIREVHKRRYLLQPIAVEVFSADGRNYLLAFPKRMRDRVYQKFISMAKALKDGGSESVSGQRASVPVEQSGRVSLLNSFIGQQSVTQRWLRGELSNFQYLMHLNTLAGRSYNDLSQYPIFPWIIRDYTSEVLDLTNPQTFRDLSRPMGAQSPERLAQFMKRYREWDDPTGETPPYMYGTHYSSAMIVVSYLVRLEPFTQQFLKLQGGHFDLADRMFHSVGDAWISASRNNMADVKELIPEFFSLPEMFLNSNHFDLGVKQNNVVLDDVVLPPWAKGDAREFIRLHREALECDYVSANLHNWIDLIFGYKQSGDAAVDAYNVYHHLNATIGFINNFGQIPTQLFKKPHPQKKVAQIDPYLGTPGVTSQRLFFHTIGSLKVPQQPVKELKSAVGTLIPLEKGGFLALEINRIYLPNNHYIAWDFPDKSLKIGLLDSEKSVCLHEMGDYPDVTCCACADSKTLFTGFVTGAVSVWSVCNRPRKLRFRRTLSGHSSAITAICACAAHTILVTASRDATAIVWHLSALTFIRQLCPHPGPVTALAVNDATGDIATSSSSMLFVWSINGQLLSVVNAVDSTFDPKSNVVLAIAFSVVNEWDDKNVVICGGSNGVVRFYSLELLRSSDEKNNSTDKSALYVTLANNLQLIPPRQMSTAAVLQQRLERQRLRLRMNSATSSIDTSQASSPEVPGSPVTHENDDIFTGLRDKPCSPDPTKKDTPVKWQRFLVARASLSTHTAFNRKDNLRPAPITAIAPAKDHKSLYIGDGVGRVWHWQMGDESGARADHWVQDPSRNSCSSCQQTFSLADRRHHCRNCGNIFCNRCSRFESDIKHMKITKPVRVCQNCYLRLKSQNTV</sequence>
<keyword evidence="14" id="KW-1185">Reference proteome</keyword>
<dbReference type="InterPro" id="IPR001680">
    <property type="entry name" value="WD40_rpt"/>
</dbReference>
<evidence type="ECO:0000256" key="7">
    <source>
        <dbReference type="PROSITE-ProRule" id="PRU00221"/>
    </source>
</evidence>
<dbReference type="SMART" id="SM01026">
    <property type="entry name" value="Beach"/>
    <property type="match status" value="1"/>
</dbReference>
<dbReference type="InterPro" id="IPR011011">
    <property type="entry name" value="Znf_FYVE_PHD"/>
</dbReference>
<evidence type="ECO:0000256" key="8">
    <source>
        <dbReference type="SAM" id="MobiDB-lite"/>
    </source>
</evidence>
<keyword evidence="5" id="KW-0862">Zinc</keyword>